<dbReference type="RefSeq" id="XP_028905091.1">
    <property type="nucleotide sequence ID" value="XM_029049258.2"/>
</dbReference>
<evidence type="ECO:0000313" key="10">
    <source>
        <dbReference type="Proteomes" id="UP000002279"/>
    </source>
</evidence>
<feature type="compositionally biased region" description="Basic and acidic residues" evidence="6">
    <location>
        <begin position="1"/>
        <end position="20"/>
    </location>
</feature>
<dbReference type="InterPro" id="IPR055409">
    <property type="entry name" value="Beta-prop_FAM234A_B"/>
</dbReference>
<dbReference type="InterPro" id="IPR015943">
    <property type="entry name" value="WD40/YVTN_repeat-like_dom_sf"/>
</dbReference>
<dbReference type="GO" id="GO:0016020">
    <property type="term" value="C:membrane"/>
    <property type="evidence" value="ECO:0007669"/>
    <property type="project" value="UniProtKB-SubCell"/>
</dbReference>
<dbReference type="InParanoid" id="F7DFH4"/>
<dbReference type="RefSeq" id="XP_028905094.1">
    <property type="nucleotide sequence ID" value="XM_029049261.2"/>
</dbReference>
<dbReference type="FunCoup" id="F7DFH4">
    <property type="interactions" value="246"/>
</dbReference>
<dbReference type="PANTHER" id="PTHR21419:SF7">
    <property type="entry name" value="PROTEIN FAM234A"/>
    <property type="match status" value="1"/>
</dbReference>
<evidence type="ECO:0000256" key="4">
    <source>
        <dbReference type="ARBA" id="ARBA00023136"/>
    </source>
</evidence>
<dbReference type="GeneID" id="100085142"/>
<dbReference type="InterPro" id="IPR011047">
    <property type="entry name" value="Quinoprotein_ADH-like_sf"/>
</dbReference>
<evidence type="ECO:0000256" key="2">
    <source>
        <dbReference type="ARBA" id="ARBA00022692"/>
    </source>
</evidence>
<reference evidence="9" key="2">
    <citation type="submission" date="2025-09" db="UniProtKB">
        <authorList>
            <consortium name="Ensembl"/>
        </authorList>
    </citation>
    <scope>IDENTIFICATION</scope>
    <source>
        <strain evidence="9">Glennie</strain>
    </source>
</reference>
<dbReference type="STRING" id="9258.ENSOANP00000017898"/>
<feature type="transmembrane region" description="Helical" evidence="7">
    <location>
        <begin position="50"/>
        <end position="74"/>
    </location>
</feature>
<dbReference type="OrthoDB" id="6364780at2759"/>
<evidence type="ECO:0000256" key="6">
    <source>
        <dbReference type="SAM" id="MobiDB-lite"/>
    </source>
</evidence>
<dbReference type="GO" id="GO:0009986">
    <property type="term" value="C:cell surface"/>
    <property type="evidence" value="ECO:0000318"/>
    <property type="project" value="GO_Central"/>
</dbReference>
<dbReference type="SUPFAM" id="SSF50998">
    <property type="entry name" value="Quinoprotein alcohol dehydrogenase-like"/>
    <property type="match status" value="1"/>
</dbReference>
<reference evidence="9" key="1">
    <citation type="submission" date="2025-08" db="UniProtKB">
        <authorList>
            <consortium name="Ensembl"/>
        </authorList>
    </citation>
    <scope>IDENTIFICATION</scope>
    <source>
        <strain evidence="9">Glennie</strain>
    </source>
</reference>
<dbReference type="RefSeq" id="XP_028905093.1">
    <property type="nucleotide sequence ID" value="XM_029049260.2"/>
</dbReference>
<evidence type="ECO:0000256" key="5">
    <source>
        <dbReference type="ARBA" id="ARBA00025791"/>
    </source>
</evidence>
<dbReference type="Proteomes" id="UP000002279">
    <property type="component" value="Unplaced"/>
</dbReference>
<dbReference type="Ensembl" id="ENSOANT00000017901.2">
    <property type="protein sequence ID" value="ENSOANP00000017898.2"/>
    <property type="gene ID" value="ENSOANG00000011296.3"/>
</dbReference>
<keyword evidence="2 7" id="KW-0812">Transmembrane</keyword>
<keyword evidence="10" id="KW-1185">Reference proteome</keyword>
<dbReference type="GeneTree" id="ENSGT00530000063694"/>
<sequence length="551" mass="60470">MMENKDLEAEIHPLKSEEGKAQPSQEAGVEKKQASGKVVTYTRVSPWRTAAFFLSLFSCLFTVLLLSFILPCPIRQRSEKTWRRDYNVAVTYDFLALEDVNMDKVQDVLFLYKGAHSDGEASNHSCGDVGLDTPCAFAVAASGTNGALLWQRPIAQDVTLTQCAIPQLGATASPGCLVAGEPRTLTAFDPQTGETRWTGPISFGANASMLRPFLETPDADGDGARDLLFFAREDDEIKSSIHSGKTGQQIGSKGSLGLRGDVGYVLHVTKSGAYYVVFHSASFLYGYSLKDLYDSMTGTISELKKDPSWEKMIHNVTHRLPVLSSRVIQFLVKLPVEGGENLLVVKSDGCDLLDGEKLVPLWTLNATGIMREPILGYYKPDMPAIALEDGAGNRRKILIVDSSSGSLLWSCPLKSDPRTPRSATLQTADHRSAFFFWGSEQLASANGTEPSDLQSLYMFHPTFPTTLLELANVTDNIVAFEAVLFERSRHACYVLLTGPPAGAGPGPVTLLKRKVKEDILTSRVVQLGQEEPEGDKAIRDRFYRMRYRSPA</sequence>
<comment type="subcellular location">
    <subcellularLocation>
        <location evidence="1">Membrane</location>
        <topology evidence="1">Single-pass membrane protein</topology>
    </subcellularLocation>
</comment>
<dbReference type="Bgee" id="ENSOANG00000011296">
    <property type="expression patterns" value="Expressed in adult mammalian kidney and 8 other cell types or tissues"/>
</dbReference>
<dbReference type="eggNOG" id="ENOG502R0CE">
    <property type="taxonomic scope" value="Eukaryota"/>
</dbReference>
<name>F7DFH4_ORNAN</name>
<feature type="region of interest" description="Disordered" evidence="6">
    <location>
        <begin position="1"/>
        <end position="29"/>
    </location>
</feature>
<dbReference type="OMA" id="FMFWGLM"/>
<dbReference type="KEGG" id="oaa:100085142"/>
<dbReference type="PANTHER" id="PTHR21419">
    <property type="match status" value="1"/>
</dbReference>
<dbReference type="RefSeq" id="XP_028905089.1">
    <property type="nucleotide sequence ID" value="XM_029049256.2"/>
</dbReference>
<evidence type="ECO:0000256" key="3">
    <source>
        <dbReference type="ARBA" id="ARBA00022989"/>
    </source>
</evidence>
<dbReference type="AlphaFoldDB" id="F7DFH4"/>
<dbReference type="Pfam" id="PF23727">
    <property type="entry name" value="Beta-prop_FAM234A_B"/>
    <property type="match status" value="1"/>
</dbReference>
<dbReference type="CTD" id="83986"/>
<dbReference type="HOGENOM" id="CLU_036490_0_0_1"/>
<dbReference type="Gene3D" id="2.130.10.10">
    <property type="entry name" value="YVTN repeat-like/Quinoprotein amine dehydrogenase"/>
    <property type="match status" value="1"/>
</dbReference>
<dbReference type="InterPro" id="IPR045232">
    <property type="entry name" value="FAM234"/>
</dbReference>
<gene>
    <name evidence="9" type="primary">FAM234A</name>
</gene>
<feature type="domain" description="FAM234A/B beta-propeller" evidence="8">
    <location>
        <begin position="82"/>
        <end position="548"/>
    </location>
</feature>
<evidence type="ECO:0000259" key="8">
    <source>
        <dbReference type="Pfam" id="PF23727"/>
    </source>
</evidence>
<evidence type="ECO:0000256" key="7">
    <source>
        <dbReference type="SAM" id="Phobius"/>
    </source>
</evidence>
<dbReference type="RefSeq" id="XP_028905092.1">
    <property type="nucleotide sequence ID" value="XM_029049259.2"/>
</dbReference>
<organism evidence="9 10">
    <name type="scientific">Ornithorhynchus anatinus</name>
    <name type="common">Duckbill platypus</name>
    <dbReference type="NCBI Taxonomy" id="9258"/>
    <lineage>
        <taxon>Eukaryota</taxon>
        <taxon>Metazoa</taxon>
        <taxon>Chordata</taxon>
        <taxon>Craniata</taxon>
        <taxon>Vertebrata</taxon>
        <taxon>Euteleostomi</taxon>
        <taxon>Mammalia</taxon>
        <taxon>Monotremata</taxon>
        <taxon>Ornithorhynchidae</taxon>
        <taxon>Ornithorhynchus</taxon>
    </lineage>
</organism>
<comment type="similarity">
    <text evidence="5">Belongs to the FAM234 family.</text>
</comment>
<keyword evidence="4 7" id="KW-0472">Membrane</keyword>
<proteinExistence type="inferred from homology"/>
<evidence type="ECO:0000256" key="1">
    <source>
        <dbReference type="ARBA" id="ARBA00004167"/>
    </source>
</evidence>
<evidence type="ECO:0000313" key="9">
    <source>
        <dbReference type="Ensembl" id="ENSOANP00000017898.2"/>
    </source>
</evidence>
<accession>F7DFH4</accession>
<protein>
    <submittedName>
        <fullName evidence="9">Family with sequence similarity 234 member A</fullName>
    </submittedName>
</protein>
<keyword evidence="3 7" id="KW-1133">Transmembrane helix</keyword>